<reference evidence="8" key="1">
    <citation type="journal article" date="2021" name="bioRxiv">
        <title>Unraveling nitrogen, sulfur and carbon metabolic pathways and microbial community transcriptional responses to substrate deprivation and toxicity stresses in a bioreactor mimicking anoxic brackish coastal sediment conditions.</title>
        <authorList>
            <person name="Martins P.D."/>
            <person name="Echeveste M.J."/>
            <person name="Arshad A."/>
            <person name="Kurth J."/>
            <person name="Ouboter H."/>
            <person name="Jetten M.S.M."/>
            <person name="Welte C.U."/>
        </authorList>
    </citation>
    <scope>NUCLEOTIDE SEQUENCE</scope>
    <source>
        <strain evidence="8">MAG_39</strain>
    </source>
</reference>
<accession>A0A953JAW6</accession>
<evidence type="ECO:0000256" key="1">
    <source>
        <dbReference type="ARBA" id="ARBA00022553"/>
    </source>
</evidence>
<dbReference type="SMART" id="SM00421">
    <property type="entry name" value="HTH_LUXR"/>
    <property type="match status" value="1"/>
</dbReference>
<proteinExistence type="predicted"/>
<keyword evidence="1 5" id="KW-0597">Phosphoprotein</keyword>
<feature type="modified residue" description="4-aspartylphosphate" evidence="5">
    <location>
        <position position="55"/>
    </location>
</feature>
<dbReference type="Pfam" id="PF00072">
    <property type="entry name" value="Response_reg"/>
    <property type="match status" value="1"/>
</dbReference>
<evidence type="ECO:0000256" key="4">
    <source>
        <dbReference type="ARBA" id="ARBA00023163"/>
    </source>
</evidence>
<feature type="domain" description="HTH luxR-type" evidence="6">
    <location>
        <begin position="145"/>
        <end position="210"/>
    </location>
</feature>
<comment type="caution">
    <text evidence="8">The sequence shown here is derived from an EMBL/GenBank/DDBJ whole genome shotgun (WGS) entry which is preliminary data.</text>
</comment>
<dbReference type="PANTHER" id="PTHR43214:SF41">
    <property type="entry name" value="NITRATE_NITRITE RESPONSE REGULATOR PROTEIN NARP"/>
    <property type="match status" value="1"/>
</dbReference>
<dbReference type="GO" id="GO:0000160">
    <property type="term" value="P:phosphorelay signal transduction system"/>
    <property type="evidence" value="ECO:0007669"/>
    <property type="project" value="InterPro"/>
</dbReference>
<evidence type="ECO:0000259" key="7">
    <source>
        <dbReference type="PROSITE" id="PS50110"/>
    </source>
</evidence>
<dbReference type="PRINTS" id="PR00038">
    <property type="entry name" value="HTHLUXR"/>
</dbReference>
<dbReference type="InterPro" id="IPR058245">
    <property type="entry name" value="NreC/VraR/RcsB-like_REC"/>
</dbReference>
<feature type="domain" description="Response regulatory" evidence="7">
    <location>
        <begin position="4"/>
        <end position="120"/>
    </location>
</feature>
<dbReference type="PROSITE" id="PS50110">
    <property type="entry name" value="RESPONSE_REGULATORY"/>
    <property type="match status" value="1"/>
</dbReference>
<dbReference type="GO" id="GO:0003677">
    <property type="term" value="F:DNA binding"/>
    <property type="evidence" value="ECO:0007669"/>
    <property type="project" value="UniProtKB-KW"/>
</dbReference>
<dbReference type="CDD" id="cd06170">
    <property type="entry name" value="LuxR_C_like"/>
    <property type="match status" value="1"/>
</dbReference>
<dbReference type="InterPro" id="IPR039420">
    <property type="entry name" value="WalR-like"/>
</dbReference>
<dbReference type="CDD" id="cd17535">
    <property type="entry name" value="REC_NarL-like"/>
    <property type="match status" value="1"/>
</dbReference>
<dbReference type="Pfam" id="PF00196">
    <property type="entry name" value="GerE"/>
    <property type="match status" value="1"/>
</dbReference>
<dbReference type="Gene3D" id="3.40.50.2300">
    <property type="match status" value="1"/>
</dbReference>
<name>A0A953JAW6_9BACT</name>
<dbReference type="InterPro" id="IPR016032">
    <property type="entry name" value="Sig_transdc_resp-reg_C-effctor"/>
</dbReference>
<dbReference type="InterPro" id="IPR011006">
    <property type="entry name" value="CheY-like_superfamily"/>
</dbReference>
<organism evidence="8 9">
    <name type="scientific">Candidatus Nitrobium versatile</name>
    <dbReference type="NCBI Taxonomy" id="2884831"/>
    <lineage>
        <taxon>Bacteria</taxon>
        <taxon>Pseudomonadati</taxon>
        <taxon>Nitrospirota</taxon>
        <taxon>Nitrospiria</taxon>
        <taxon>Nitrospirales</taxon>
        <taxon>Nitrospiraceae</taxon>
        <taxon>Candidatus Nitrobium</taxon>
    </lineage>
</organism>
<dbReference type="SUPFAM" id="SSF46894">
    <property type="entry name" value="C-terminal effector domain of the bipartite response regulators"/>
    <property type="match status" value="1"/>
</dbReference>
<evidence type="ECO:0000256" key="2">
    <source>
        <dbReference type="ARBA" id="ARBA00023015"/>
    </source>
</evidence>
<sequence>MSLKVLLADDHKIVRDGLRTLLQKNADIEVIAEAEDGRETVHLVKKLSPEIVVMDIAMPDLNGIEATRQIMAEHPGIKIIALSMHSDKRFVMEMLKAGASAYLLKDCAFEELILAIRAVTENKTYLSPGIAGVVVEDFLHARKEEPSVFSVLTDREREVLQLLAEGQTTKEIASHLQVSIKTIETHRNRIMDKLGIHTIAELTKYAIREGLTSL</sequence>
<keyword evidence="2" id="KW-0805">Transcription regulation</keyword>
<dbReference type="PROSITE" id="PS00622">
    <property type="entry name" value="HTH_LUXR_1"/>
    <property type="match status" value="1"/>
</dbReference>
<evidence type="ECO:0000256" key="5">
    <source>
        <dbReference type="PROSITE-ProRule" id="PRU00169"/>
    </source>
</evidence>
<evidence type="ECO:0000259" key="6">
    <source>
        <dbReference type="PROSITE" id="PS50043"/>
    </source>
</evidence>
<protein>
    <submittedName>
        <fullName evidence="8">Response regulator transcription factor</fullName>
    </submittedName>
</protein>
<dbReference type="SUPFAM" id="SSF52172">
    <property type="entry name" value="CheY-like"/>
    <property type="match status" value="1"/>
</dbReference>
<gene>
    <name evidence="8" type="ORF">K8I29_10285</name>
</gene>
<dbReference type="AlphaFoldDB" id="A0A953JAW6"/>
<dbReference type="InterPro" id="IPR001789">
    <property type="entry name" value="Sig_transdc_resp-reg_receiver"/>
</dbReference>
<evidence type="ECO:0000256" key="3">
    <source>
        <dbReference type="ARBA" id="ARBA00023125"/>
    </source>
</evidence>
<dbReference type="EMBL" id="JAIOIV010000080">
    <property type="protein sequence ID" value="MBZ0156577.1"/>
    <property type="molecule type" value="Genomic_DNA"/>
</dbReference>
<keyword evidence="4" id="KW-0804">Transcription</keyword>
<dbReference type="SMART" id="SM00448">
    <property type="entry name" value="REC"/>
    <property type="match status" value="1"/>
</dbReference>
<dbReference type="Proteomes" id="UP000705867">
    <property type="component" value="Unassembled WGS sequence"/>
</dbReference>
<evidence type="ECO:0000313" key="9">
    <source>
        <dbReference type="Proteomes" id="UP000705867"/>
    </source>
</evidence>
<dbReference type="PROSITE" id="PS50043">
    <property type="entry name" value="HTH_LUXR_2"/>
    <property type="match status" value="1"/>
</dbReference>
<dbReference type="GO" id="GO:0006355">
    <property type="term" value="P:regulation of DNA-templated transcription"/>
    <property type="evidence" value="ECO:0007669"/>
    <property type="project" value="InterPro"/>
</dbReference>
<reference evidence="8" key="2">
    <citation type="submission" date="2021-08" db="EMBL/GenBank/DDBJ databases">
        <authorList>
            <person name="Dalcin Martins P."/>
        </authorList>
    </citation>
    <scope>NUCLEOTIDE SEQUENCE</scope>
    <source>
        <strain evidence="8">MAG_39</strain>
    </source>
</reference>
<keyword evidence="3" id="KW-0238">DNA-binding</keyword>
<dbReference type="PANTHER" id="PTHR43214">
    <property type="entry name" value="TWO-COMPONENT RESPONSE REGULATOR"/>
    <property type="match status" value="1"/>
</dbReference>
<evidence type="ECO:0000313" key="8">
    <source>
        <dbReference type="EMBL" id="MBZ0156577.1"/>
    </source>
</evidence>
<dbReference type="InterPro" id="IPR000792">
    <property type="entry name" value="Tscrpt_reg_LuxR_C"/>
</dbReference>